<sequence length="116" mass="13791">AVLPMNPQLEALYRAKHQTKKESYKLTNQYKKQIVEDKGLVAGKVNIHCKKCKKTFQADHYNQKYCESCKKYLTKKRWREQKQKERKREREASIPIKCPLKPLIYKARKSCFSGGR</sequence>
<reference evidence="1" key="1">
    <citation type="journal article" date="2014" name="Front. Microbiol.">
        <title>High frequency of phylogenetically diverse reductive dehalogenase-homologous genes in deep subseafloor sedimentary metagenomes.</title>
        <authorList>
            <person name="Kawai M."/>
            <person name="Futagami T."/>
            <person name="Toyoda A."/>
            <person name="Takaki Y."/>
            <person name="Nishi S."/>
            <person name="Hori S."/>
            <person name="Arai W."/>
            <person name="Tsubouchi T."/>
            <person name="Morono Y."/>
            <person name="Uchiyama I."/>
            <person name="Ito T."/>
            <person name="Fujiyama A."/>
            <person name="Inagaki F."/>
            <person name="Takami H."/>
        </authorList>
    </citation>
    <scope>NUCLEOTIDE SEQUENCE</scope>
    <source>
        <strain evidence="1">Expedition CK06-06</strain>
    </source>
</reference>
<protein>
    <submittedName>
        <fullName evidence="1">Uncharacterized protein</fullName>
    </submittedName>
</protein>
<organism evidence="1">
    <name type="scientific">marine sediment metagenome</name>
    <dbReference type="NCBI Taxonomy" id="412755"/>
    <lineage>
        <taxon>unclassified sequences</taxon>
        <taxon>metagenomes</taxon>
        <taxon>ecological metagenomes</taxon>
    </lineage>
</organism>
<feature type="non-terminal residue" evidence="1">
    <location>
        <position position="1"/>
    </location>
</feature>
<accession>X1SYB2</accession>
<dbReference type="AlphaFoldDB" id="X1SYB2"/>
<comment type="caution">
    <text evidence="1">The sequence shown here is derived from an EMBL/GenBank/DDBJ whole genome shotgun (WGS) entry which is preliminary data.</text>
</comment>
<dbReference type="EMBL" id="BARW01005876">
    <property type="protein sequence ID" value="GAI84116.1"/>
    <property type="molecule type" value="Genomic_DNA"/>
</dbReference>
<evidence type="ECO:0000313" key="1">
    <source>
        <dbReference type="EMBL" id="GAI84116.1"/>
    </source>
</evidence>
<proteinExistence type="predicted"/>
<gene>
    <name evidence="1" type="ORF">S12H4_12391</name>
</gene>
<name>X1SYB2_9ZZZZ</name>